<keyword evidence="1" id="KW-0472">Membrane</keyword>
<evidence type="ECO:0000256" key="1">
    <source>
        <dbReference type="SAM" id="Phobius"/>
    </source>
</evidence>
<evidence type="ECO:0000313" key="4">
    <source>
        <dbReference type="Proteomes" id="UP000502260"/>
    </source>
</evidence>
<dbReference type="Proteomes" id="UP000502260">
    <property type="component" value="Chromosome"/>
</dbReference>
<dbReference type="RefSeq" id="WP_173064515.1">
    <property type="nucleotide sequence ID" value="NZ_AP022853.1"/>
</dbReference>
<gene>
    <name evidence="3" type="ORF">SKTS_21310</name>
</gene>
<dbReference type="InterPro" id="IPR025235">
    <property type="entry name" value="DUF4178"/>
</dbReference>
<keyword evidence="1" id="KW-1133">Transmembrane helix</keyword>
<dbReference type="KEGG" id="slac:SKTS_21310"/>
<keyword evidence="1" id="KW-0812">Transmembrane</keyword>
<accession>A0A6F8VEQ9</accession>
<sequence>MKTANCPSCGAPVTFRSAASILAVCDYCKSTLIRHDADLENLGKMAALLEDASPLQLAAEGKYQGTHFAVVGRIWNEWFLLFDNQRTGWLSEASGSYVLTFLAAAEAVIPLFDEIVLGQYLTLAGQLFQAVNKETATCIAGEGELPFRVGAGYPAPVIDFSSPKQFATLDYSDAEPMLFVGEEVQFPALKMTGLRARESAAGKAQIKTFNCPSCGAPQEIRAQGSAALACGSCGAVIDIADKNHKILSEYRGKLTPFPPRLPLGSQGKLRGATYDVVGFMRRRVVVEGESYEWSEYLIYSEQENFRWLSEYQGHWNFIKPTSNTPSMAGALTKPKARFLGRDFTHFQTASATVTYVIGEFYWRVKVGEAAEVMDFVAPPLMLSREKSGKEISWSLGEYIEPAEIAAAFKLPSPLPAPIGVYANQPSPHSGQAGSYWKAFWIFALLAIAIQVFFLVSADDRTVFQQSLDFAQIPKGQAITTEVFPVDGHTANLVIENRTNLDNNWLYLDINLVETGSGQSYHFGREVSYYHGYDSDGSWSEGNAHDAVVLSEIPPGNYLLQIDPETPPGLNAAMSDRIVVKRDVPMWTNFFLALLALLLFPVVAWWRSSSFERRRWAESDYAPTDSSDDSDSSDD</sequence>
<reference evidence="4" key="1">
    <citation type="submission" date="2020-03" db="EMBL/GenBank/DDBJ databases">
        <title>Complete genome sequence of sulfur-oxidizing bacterium skT11.</title>
        <authorList>
            <person name="Kanda M."/>
            <person name="Kojima H."/>
            <person name="Fukui M."/>
        </authorList>
    </citation>
    <scope>NUCLEOTIDE SEQUENCE [LARGE SCALE GENOMIC DNA]</scope>
    <source>
        <strain evidence="4">skT11</strain>
    </source>
</reference>
<feature type="domain" description="DUF4178" evidence="2">
    <location>
        <begin position="61"/>
        <end position="185"/>
    </location>
</feature>
<evidence type="ECO:0000259" key="2">
    <source>
        <dbReference type="Pfam" id="PF13785"/>
    </source>
</evidence>
<evidence type="ECO:0000313" key="3">
    <source>
        <dbReference type="EMBL" id="BCB27245.1"/>
    </source>
</evidence>
<feature type="domain" description="DUF4178" evidence="2">
    <location>
        <begin position="263"/>
        <end position="401"/>
    </location>
</feature>
<protein>
    <recommendedName>
        <fullName evidence="2">DUF4178 domain-containing protein</fullName>
    </recommendedName>
</protein>
<name>A0A6F8VEQ9_9PROT</name>
<dbReference type="Pfam" id="PF13785">
    <property type="entry name" value="DUF4178"/>
    <property type="match status" value="2"/>
</dbReference>
<organism evidence="3 4">
    <name type="scientific">Sulfurimicrobium lacus</name>
    <dbReference type="NCBI Taxonomy" id="2715678"/>
    <lineage>
        <taxon>Bacteria</taxon>
        <taxon>Pseudomonadati</taxon>
        <taxon>Pseudomonadota</taxon>
        <taxon>Betaproteobacteria</taxon>
        <taxon>Nitrosomonadales</taxon>
        <taxon>Sulfuricellaceae</taxon>
        <taxon>Sulfurimicrobium</taxon>
    </lineage>
</organism>
<keyword evidence="4" id="KW-1185">Reference proteome</keyword>
<feature type="transmembrane region" description="Helical" evidence="1">
    <location>
        <begin position="583"/>
        <end position="605"/>
    </location>
</feature>
<proteinExistence type="predicted"/>
<feature type="transmembrane region" description="Helical" evidence="1">
    <location>
        <begin position="435"/>
        <end position="455"/>
    </location>
</feature>
<dbReference type="AlphaFoldDB" id="A0A6F8VEQ9"/>
<dbReference type="EMBL" id="AP022853">
    <property type="protein sequence ID" value="BCB27245.1"/>
    <property type="molecule type" value="Genomic_DNA"/>
</dbReference>